<dbReference type="InterPro" id="IPR036514">
    <property type="entry name" value="SGNH_hydro_sf"/>
</dbReference>
<accession>A0ABQ3YUJ2</accession>
<organism evidence="2 3">
    <name type="scientific">Paractinoplanes durhamensis</name>
    <dbReference type="NCBI Taxonomy" id="113563"/>
    <lineage>
        <taxon>Bacteria</taxon>
        <taxon>Bacillati</taxon>
        <taxon>Actinomycetota</taxon>
        <taxon>Actinomycetes</taxon>
        <taxon>Micromonosporales</taxon>
        <taxon>Micromonosporaceae</taxon>
        <taxon>Paractinoplanes</taxon>
    </lineage>
</organism>
<dbReference type="InterPro" id="IPR053140">
    <property type="entry name" value="GDSL_Rv0518-like"/>
</dbReference>
<dbReference type="GO" id="GO:0016787">
    <property type="term" value="F:hydrolase activity"/>
    <property type="evidence" value="ECO:0007669"/>
    <property type="project" value="UniProtKB-KW"/>
</dbReference>
<dbReference type="Pfam" id="PF13472">
    <property type="entry name" value="Lipase_GDSL_2"/>
    <property type="match status" value="1"/>
</dbReference>
<feature type="domain" description="SGNH hydrolase-type esterase" evidence="1">
    <location>
        <begin position="158"/>
        <end position="344"/>
    </location>
</feature>
<dbReference type="InterPro" id="IPR013830">
    <property type="entry name" value="SGNH_hydro"/>
</dbReference>
<evidence type="ECO:0000313" key="2">
    <source>
        <dbReference type="EMBL" id="GIE01207.1"/>
    </source>
</evidence>
<keyword evidence="3" id="KW-1185">Reference proteome</keyword>
<comment type="caution">
    <text evidence="2">The sequence shown here is derived from an EMBL/GenBank/DDBJ whole genome shotgun (WGS) entry which is preliminary data.</text>
</comment>
<sequence>MQSGSTGFEQQTLRQVVHTSIGGDQVRVRLSNQFGAAPLAVTGIGLAQPTGGAGIDVSTARAVTFSGNNSVTVPAGEEAVSDALSLTVAADTDLTISMYLPAATGAPTEHVLANRANYAATGSQIADAGLRDSKSTSAYYFLSGLDVHNTAASGAVVAFGASVTDGLGSKSGTNQRWPDLLSDRLRASGRTIGVLNTGMSSNRLLSDGPGGESAIRRFDRDVLDRPGVRWVIISDEPANDLGNDSSTRADALTGGLAELVERGHDAGIKVICSTLTQASGASYWSTAAETGRAAYNAFVRGGTSGCDAVLDLDAATQDPSSPTRLKPSFDSGDHLHPNTAGMKAIADAVDLSWFD</sequence>
<proteinExistence type="predicted"/>
<dbReference type="Gene3D" id="3.40.50.1110">
    <property type="entry name" value="SGNH hydrolase"/>
    <property type="match status" value="1"/>
</dbReference>
<dbReference type="SUPFAM" id="SSF52266">
    <property type="entry name" value="SGNH hydrolase"/>
    <property type="match status" value="1"/>
</dbReference>
<dbReference type="Proteomes" id="UP000637628">
    <property type="component" value="Unassembled WGS sequence"/>
</dbReference>
<reference evidence="2 3" key="1">
    <citation type="submission" date="2021-01" db="EMBL/GenBank/DDBJ databases">
        <title>Whole genome shotgun sequence of Actinoplanes durhamensis NBRC 14914.</title>
        <authorList>
            <person name="Komaki H."/>
            <person name="Tamura T."/>
        </authorList>
    </citation>
    <scope>NUCLEOTIDE SEQUENCE [LARGE SCALE GENOMIC DNA]</scope>
    <source>
        <strain evidence="2 3">NBRC 14914</strain>
    </source>
</reference>
<name>A0ABQ3YUJ2_9ACTN</name>
<evidence type="ECO:0000259" key="1">
    <source>
        <dbReference type="Pfam" id="PF13472"/>
    </source>
</evidence>
<dbReference type="PANTHER" id="PTHR43784">
    <property type="entry name" value="GDSL-LIKE LIPASE/ACYLHYDROLASE, PUTATIVE (AFU_ORTHOLOGUE AFUA_2G00820)-RELATED"/>
    <property type="match status" value="1"/>
</dbReference>
<dbReference type="PANTHER" id="PTHR43784:SF2">
    <property type="entry name" value="GDSL-LIKE LIPASE_ACYLHYDROLASE, PUTATIVE (AFU_ORTHOLOGUE AFUA_2G00820)-RELATED"/>
    <property type="match status" value="1"/>
</dbReference>
<dbReference type="EMBL" id="BOML01000021">
    <property type="protein sequence ID" value="GIE01207.1"/>
    <property type="molecule type" value="Genomic_DNA"/>
</dbReference>
<evidence type="ECO:0000313" key="3">
    <source>
        <dbReference type="Proteomes" id="UP000637628"/>
    </source>
</evidence>
<gene>
    <name evidence="2" type="ORF">Adu01nite_25570</name>
</gene>
<keyword evidence="2" id="KW-0378">Hydrolase</keyword>
<protein>
    <submittedName>
        <fullName evidence="2">SGNH hydrolase</fullName>
    </submittedName>
</protein>